<sequence length="481" mass="52227">MLLLSACDLCAADAGVLPGSDLGVAQQVSQVQRKLHEVQDKLEAAETRSETLGKHAEVVEAELKATKESAEAELTLLKESQTAEVESASGRLNDALSKIQMLEEEVATLSSLKTQLESERSNLLKLAANGKKAENVEKRAKLLEEEKQRQLERAEKAERGEAAQRELVLQLKVEGDNLREQAAEAAAKVAKLEAALLQAQAELSAKDQVMSNWLPPWAAAKINPVQEAFLVRWFKHGHPVYQQVSSMLTSRASTAHEWAQPHIKRARTAAGHSWQVVGEPTLGYVQATHQRLMPVVAAEWAEHATPVLGKIHEGAASAYTRVATLAGPHAQKARQGLAATIDKLLRNPQYRALSAAAAPYVHQFQKLLRPVLDAARLAMGSAKDLHDQAVQFALKQLSSNSATAAYATTKNAHVVVYIILALPAVLIFASYPTLRKEAHPKLPGSTAETFAKKKRRMVPGKPGQDSAMGKRSSGIPTNFES</sequence>
<gene>
    <name evidence="4" type="ORF">KFL_006330040</name>
</gene>
<dbReference type="OrthoDB" id="2017695at2759"/>
<keyword evidence="3" id="KW-0812">Transmembrane</keyword>
<evidence type="ECO:0000313" key="4">
    <source>
        <dbReference type="EMBL" id="GAQ90377.1"/>
    </source>
</evidence>
<keyword evidence="3" id="KW-0472">Membrane</keyword>
<keyword evidence="3" id="KW-1133">Transmembrane helix</keyword>
<dbReference type="STRING" id="105231.A0A1Y1IP33"/>
<evidence type="ECO:0000256" key="1">
    <source>
        <dbReference type="SAM" id="Coils"/>
    </source>
</evidence>
<organism evidence="4 5">
    <name type="scientific">Klebsormidium nitens</name>
    <name type="common">Green alga</name>
    <name type="synonym">Ulothrix nitens</name>
    <dbReference type="NCBI Taxonomy" id="105231"/>
    <lineage>
        <taxon>Eukaryota</taxon>
        <taxon>Viridiplantae</taxon>
        <taxon>Streptophyta</taxon>
        <taxon>Klebsormidiophyceae</taxon>
        <taxon>Klebsormidiales</taxon>
        <taxon>Klebsormidiaceae</taxon>
        <taxon>Klebsormidium</taxon>
    </lineage>
</organism>
<feature type="transmembrane region" description="Helical" evidence="3">
    <location>
        <begin position="414"/>
        <end position="434"/>
    </location>
</feature>
<name>A0A1Y1IP33_KLENI</name>
<keyword evidence="5" id="KW-1185">Reference proteome</keyword>
<protein>
    <submittedName>
        <fullName evidence="4">Uncharacterized protein</fullName>
    </submittedName>
</protein>
<evidence type="ECO:0000313" key="5">
    <source>
        <dbReference type="Proteomes" id="UP000054558"/>
    </source>
</evidence>
<evidence type="ECO:0000256" key="3">
    <source>
        <dbReference type="SAM" id="Phobius"/>
    </source>
</evidence>
<feature type="region of interest" description="Disordered" evidence="2">
    <location>
        <begin position="439"/>
        <end position="481"/>
    </location>
</feature>
<keyword evidence="1" id="KW-0175">Coiled coil</keyword>
<dbReference type="EMBL" id="DF237582">
    <property type="protein sequence ID" value="GAQ90377.1"/>
    <property type="molecule type" value="Genomic_DNA"/>
</dbReference>
<dbReference type="AlphaFoldDB" id="A0A1Y1IP33"/>
<feature type="coiled-coil region" evidence="1">
    <location>
        <begin position="28"/>
        <end position="209"/>
    </location>
</feature>
<proteinExistence type="predicted"/>
<dbReference type="OMA" id="EFIWFTA"/>
<dbReference type="Proteomes" id="UP000054558">
    <property type="component" value="Unassembled WGS sequence"/>
</dbReference>
<evidence type="ECO:0000256" key="2">
    <source>
        <dbReference type="SAM" id="MobiDB-lite"/>
    </source>
</evidence>
<reference evidence="4 5" key="1">
    <citation type="journal article" date="2014" name="Nat. Commun.">
        <title>Klebsormidium flaccidum genome reveals primary factors for plant terrestrial adaptation.</title>
        <authorList>
            <person name="Hori K."/>
            <person name="Maruyama F."/>
            <person name="Fujisawa T."/>
            <person name="Togashi T."/>
            <person name="Yamamoto N."/>
            <person name="Seo M."/>
            <person name="Sato S."/>
            <person name="Yamada T."/>
            <person name="Mori H."/>
            <person name="Tajima N."/>
            <person name="Moriyama T."/>
            <person name="Ikeuchi M."/>
            <person name="Watanabe M."/>
            <person name="Wada H."/>
            <person name="Kobayashi K."/>
            <person name="Saito M."/>
            <person name="Masuda T."/>
            <person name="Sasaki-Sekimoto Y."/>
            <person name="Mashiguchi K."/>
            <person name="Awai K."/>
            <person name="Shimojima M."/>
            <person name="Masuda S."/>
            <person name="Iwai M."/>
            <person name="Nobusawa T."/>
            <person name="Narise T."/>
            <person name="Kondo S."/>
            <person name="Saito H."/>
            <person name="Sato R."/>
            <person name="Murakawa M."/>
            <person name="Ihara Y."/>
            <person name="Oshima-Yamada Y."/>
            <person name="Ohtaka K."/>
            <person name="Satoh M."/>
            <person name="Sonobe K."/>
            <person name="Ishii M."/>
            <person name="Ohtani R."/>
            <person name="Kanamori-Sato M."/>
            <person name="Honoki R."/>
            <person name="Miyazaki D."/>
            <person name="Mochizuki H."/>
            <person name="Umetsu J."/>
            <person name="Higashi K."/>
            <person name="Shibata D."/>
            <person name="Kamiya Y."/>
            <person name="Sato N."/>
            <person name="Nakamura Y."/>
            <person name="Tabata S."/>
            <person name="Ida S."/>
            <person name="Kurokawa K."/>
            <person name="Ohta H."/>
        </authorList>
    </citation>
    <scope>NUCLEOTIDE SEQUENCE [LARGE SCALE GENOMIC DNA]</scope>
    <source>
        <strain evidence="4 5">NIES-2285</strain>
    </source>
</reference>
<accession>A0A1Y1IP33</accession>